<dbReference type="InterPro" id="IPR050135">
    <property type="entry name" value="dGTPase-like"/>
</dbReference>
<dbReference type="PANTHER" id="PTHR11373:SF41">
    <property type="entry name" value="METAL-DEPENDENT PHOSPHOHYDROLASE"/>
    <property type="match status" value="1"/>
</dbReference>
<gene>
    <name evidence="2" type="ORF">SAMN02745910_05223</name>
</gene>
<dbReference type="Gene3D" id="1.10.3210.10">
    <property type="entry name" value="Hypothetical protein af1432"/>
    <property type="match status" value="1"/>
</dbReference>
<dbReference type="SMART" id="SM00471">
    <property type="entry name" value="HDc"/>
    <property type="match status" value="1"/>
</dbReference>
<dbReference type="EMBL" id="FOXX01000032">
    <property type="protein sequence ID" value="SFQ89188.1"/>
    <property type="molecule type" value="Genomic_DNA"/>
</dbReference>
<dbReference type="InterPro" id="IPR006674">
    <property type="entry name" value="HD_domain"/>
</dbReference>
<dbReference type="Pfam" id="PF01966">
    <property type="entry name" value="HD"/>
    <property type="match status" value="1"/>
</dbReference>
<evidence type="ECO:0000313" key="2">
    <source>
        <dbReference type="EMBL" id="SFQ89188.1"/>
    </source>
</evidence>
<reference evidence="2 3" key="1">
    <citation type="submission" date="2016-10" db="EMBL/GenBank/DDBJ databases">
        <authorList>
            <person name="Varghese N."/>
            <person name="Submissions S."/>
        </authorList>
    </citation>
    <scope>NUCLEOTIDE SEQUENCE [LARGE SCALE GENOMIC DNA]</scope>
    <source>
        <strain evidence="2 3">DSM 13796</strain>
    </source>
</reference>
<sequence>MRINDALYGFFILEPVLVELIQTKPVQRLKNIHQGGASYLVNPHWNVTRFEHSIGVMLLIKKLGGSIEEQIAGLLHDISHTAFSHVIDFVLNNEEQDFHDKIFEKTIQSSEIPFVLQKHGFDLLSILPIEKWPLLEQPLPLLCADRIDYTLRDLSTYNMISLDDASEFIDKLRVIDEKICLETIEAAEWFVKAYYTEVIDFFLHPLNVYGYAMLTDILKLAIDKQIVYFEDLLLDDSTVWKKLIDSKDHEVLQKIKDMSRNVISDEKNYDIHQKKKVRIIDPLVIVENVQTKAASELSNKVIELNQHALETSLKGTYIRILNK</sequence>
<dbReference type="Proteomes" id="UP000182762">
    <property type="component" value="Unassembled WGS sequence"/>
</dbReference>
<name>A0A1I6C7N6_9BACI</name>
<dbReference type="CDD" id="cd00077">
    <property type="entry name" value="HDc"/>
    <property type="match status" value="1"/>
</dbReference>
<organism evidence="2 3">
    <name type="scientific">Priestia endophytica DSM 13796</name>
    <dbReference type="NCBI Taxonomy" id="1121089"/>
    <lineage>
        <taxon>Bacteria</taxon>
        <taxon>Bacillati</taxon>
        <taxon>Bacillota</taxon>
        <taxon>Bacilli</taxon>
        <taxon>Bacillales</taxon>
        <taxon>Bacillaceae</taxon>
        <taxon>Priestia</taxon>
    </lineage>
</organism>
<feature type="domain" description="HD" evidence="1">
    <location>
        <begin position="49"/>
        <end position="150"/>
    </location>
</feature>
<dbReference type="GeneID" id="93713722"/>
<protein>
    <recommendedName>
        <fullName evidence="1">HD domain-containing protein</fullName>
    </recommendedName>
</protein>
<evidence type="ECO:0000313" key="3">
    <source>
        <dbReference type="Proteomes" id="UP000182762"/>
    </source>
</evidence>
<dbReference type="RefSeq" id="WP_061806101.1">
    <property type="nucleotide sequence ID" value="NZ_FOXX01000032.1"/>
</dbReference>
<evidence type="ECO:0000259" key="1">
    <source>
        <dbReference type="PROSITE" id="PS51831"/>
    </source>
</evidence>
<dbReference type="InterPro" id="IPR003607">
    <property type="entry name" value="HD/PDEase_dom"/>
</dbReference>
<dbReference type="PROSITE" id="PS51831">
    <property type="entry name" value="HD"/>
    <property type="match status" value="1"/>
</dbReference>
<proteinExistence type="predicted"/>
<accession>A0A1I6C7N6</accession>
<comment type="caution">
    <text evidence="2">The sequence shown here is derived from an EMBL/GenBank/DDBJ whole genome shotgun (WGS) entry which is preliminary data.</text>
</comment>
<dbReference type="SUPFAM" id="SSF109604">
    <property type="entry name" value="HD-domain/PDEase-like"/>
    <property type="match status" value="1"/>
</dbReference>
<keyword evidence="3" id="KW-1185">Reference proteome</keyword>
<dbReference type="PANTHER" id="PTHR11373">
    <property type="entry name" value="DEOXYNUCLEOSIDE TRIPHOSPHATE TRIPHOSPHOHYDROLASE"/>
    <property type="match status" value="1"/>
</dbReference>